<dbReference type="EMBL" id="FUYL01000007">
    <property type="protein sequence ID" value="SKB60974.1"/>
    <property type="molecule type" value="Genomic_DNA"/>
</dbReference>
<name>A0A1T5CNH9_9FLAO</name>
<dbReference type="OrthoDB" id="259356at2"/>
<keyword evidence="4" id="KW-1185">Reference proteome</keyword>
<dbReference type="Pfam" id="PF06439">
    <property type="entry name" value="3keto-disac_hyd"/>
    <property type="match status" value="1"/>
</dbReference>
<dbReference type="RefSeq" id="WP_079512793.1">
    <property type="nucleotide sequence ID" value="NZ_FUYL01000007.1"/>
</dbReference>
<dbReference type="Gene3D" id="2.60.120.560">
    <property type="entry name" value="Exo-inulinase, domain 1"/>
    <property type="match status" value="1"/>
</dbReference>
<dbReference type="STRING" id="561365.SAMN05660866_02338"/>
<protein>
    <recommendedName>
        <fullName evidence="2">3-keto-alpha-glucoside-1,2-lyase/3-keto-2-hydroxy-glucal hydratase domain-containing protein</fullName>
    </recommendedName>
</protein>
<evidence type="ECO:0000313" key="3">
    <source>
        <dbReference type="EMBL" id="SKB60974.1"/>
    </source>
</evidence>
<proteinExistence type="predicted"/>
<evidence type="ECO:0000313" key="4">
    <source>
        <dbReference type="Proteomes" id="UP000190339"/>
    </source>
</evidence>
<feature type="signal peptide" evidence="1">
    <location>
        <begin position="1"/>
        <end position="21"/>
    </location>
</feature>
<feature type="domain" description="3-keto-alpha-glucoside-1,2-lyase/3-keto-2-hydroxy-glucal hydratase" evidence="2">
    <location>
        <begin position="39"/>
        <end position="268"/>
    </location>
</feature>
<dbReference type="AlphaFoldDB" id="A0A1T5CNH9"/>
<keyword evidence="1" id="KW-0732">Signal</keyword>
<dbReference type="GO" id="GO:0016787">
    <property type="term" value="F:hydrolase activity"/>
    <property type="evidence" value="ECO:0007669"/>
    <property type="project" value="InterPro"/>
</dbReference>
<dbReference type="Proteomes" id="UP000190339">
    <property type="component" value="Unassembled WGS sequence"/>
</dbReference>
<organism evidence="3 4">
    <name type="scientific">Maribacter arcticus</name>
    <dbReference type="NCBI Taxonomy" id="561365"/>
    <lineage>
        <taxon>Bacteria</taxon>
        <taxon>Pseudomonadati</taxon>
        <taxon>Bacteroidota</taxon>
        <taxon>Flavobacteriia</taxon>
        <taxon>Flavobacteriales</taxon>
        <taxon>Flavobacteriaceae</taxon>
        <taxon>Maribacter</taxon>
    </lineage>
</organism>
<accession>A0A1T5CNH9</accession>
<reference evidence="4" key="1">
    <citation type="submission" date="2017-02" db="EMBL/GenBank/DDBJ databases">
        <authorList>
            <person name="Varghese N."/>
            <person name="Submissions S."/>
        </authorList>
    </citation>
    <scope>NUCLEOTIDE SEQUENCE [LARGE SCALE GENOMIC DNA]</scope>
    <source>
        <strain evidence="4">DSM 23546</strain>
    </source>
</reference>
<feature type="chain" id="PRO_5012075082" description="3-keto-alpha-glucoside-1,2-lyase/3-keto-2-hydroxy-glucal hydratase domain-containing protein" evidence="1">
    <location>
        <begin position="22"/>
        <end position="273"/>
    </location>
</feature>
<sequence>MKQSTLILIFAIFSNCAISFAQDNQQSTYRDSVVKNAHIELFNGENLDGWYTFLQNRGRDNDPKKVFTVQDGMIRISGEEWGCITTDKEYKDYRLITEFKWGMATHAPRLENARDSGILLHSQGEDGNKQGIWMTSIECQIIEGGTGDFIVVGDGSDKFEITCAVAKKKQGSSFVFQPNGRKVTINENRINWFGRDPNWRDVIDFRGINDVEKPVGEWNLLECEVKGDEITIFLNGTLVNKATNVKPSKGRIQIQSEAAEIFFRRVELIPLSK</sequence>
<evidence type="ECO:0000259" key="2">
    <source>
        <dbReference type="Pfam" id="PF06439"/>
    </source>
</evidence>
<gene>
    <name evidence="3" type="ORF">SAMN05660866_02338</name>
</gene>
<evidence type="ECO:0000256" key="1">
    <source>
        <dbReference type="SAM" id="SignalP"/>
    </source>
</evidence>
<dbReference type="InterPro" id="IPR010496">
    <property type="entry name" value="AL/BT2_dom"/>
</dbReference>